<keyword evidence="2" id="KW-1185">Reference proteome</keyword>
<dbReference type="Proteomes" id="UP001165960">
    <property type="component" value="Unassembled WGS sequence"/>
</dbReference>
<protein>
    <submittedName>
        <fullName evidence="1">Uncharacterized protein</fullName>
    </submittedName>
</protein>
<proteinExistence type="predicted"/>
<evidence type="ECO:0000313" key="1">
    <source>
        <dbReference type="EMBL" id="KAJ9064441.1"/>
    </source>
</evidence>
<dbReference type="EMBL" id="QTSX02004471">
    <property type="protein sequence ID" value="KAJ9064441.1"/>
    <property type="molecule type" value="Genomic_DNA"/>
</dbReference>
<sequence>MDSYRDLDKESKEEAKDLLADKIQSCAFQINDSSQHYRRIMTLLMSAPSASECIFELLYQHFVILPDHLQCSDLLPLTEKVEHLYKKSKSSSLGKPVQTKMYNSLSSETQNQKVITANHSIWEKATPIKLESEPEVFIIDSSPEPEDKLTLKPDLELNSNAHLHKCASSKIQFPKEREFHENMLSCTLKMGAFKIPKSFWLLSSIDNDVCFICCQQSIRGKRVCNFCGLIAHFFCYSLNDGLNIFTSEKACWYCINLPKHSLLPIEIEKIVLESKLGPYAVSFLVEFVKIEASGSETKILSLPAMWLKRVFSTCFL</sequence>
<reference evidence="1" key="1">
    <citation type="submission" date="2022-04" db="EMBL/GenBank/DDBJ databases">
        <title>Genome of the entomopathogenic fungus Entomophthora muscae.</title>
        <authorList>
            <person name="Elya C."/>
            <person name="Lovett B.R."/>
            <person name="Lee E."/>
            <person name="Macias A.M."/>
            <person name="Hajek A.E."/>
            <person name="De Bivort B.L."/>
            <person name="Kasson M.T."/>
            <person name="De Fine Licht H.H."/>
            <person name="Stajich J.E."/>
        </authorList>
    </citation>
    <scope>NUCLEOTIDE SEQUENCE</scope>
    <source>
        <strain evidence="1">Berkeley</strain>
    </source>
</reference>
<evidence type="ECO:0000313" key="2">
    <source>
        <dbReference type="Proteomes" id="UP001165960"/>
    </source>
</evidence>
<comment type="caution">
    <text evidence="1">The sequence shown here is derived from an EMBL/GenBank/DDBJ whole genome shotgun (WGS) entry which is preliminary data.</text>
</comment>
<accession>A0ACC2SPY5</accession>
<name>A0ACC2SPY5_9FUNG</name>
<gene>
    <name evidence="1" type="ORF">DSO57_1030554</name>
</gene>
<organism evidence="1 2">
    <name type="scientific">Entomophthora muscae</name>
    <dbReference type="NCBI Taxonomy" id="34485"/>
    <lineage>
        <taxon>Eukaryota</taxon>
        <taxon>Fungi</taxon>
        <taxon>Fungi incertae sedis</taxon>
        <taxon>Zoopagomycota</taxon>
        <taxon>Entomophthoromycotina</taxon>
        <taxon>Entomophthoromycetes</taxon>
        <taxon>Entomophthorales</taxon>
        <taxon>Entomophthoraceae</taxon>
        <taxon>Entomophthora</taxon>
    </lineage>
</organism>